<dbReference type="RefSeq" id="WP_143722106.1">
    <property type="nucleotide sequence ID" value="NZ_VKDB01000038.1"/>
</dbReference>
<evidence type="ECO:0000313" key="3">
    <source>
        <dbReference type="Proteomes" id="UP000316092"/>
    </source>
</evidence>
<dbReference type="Proteomes" id="UP000316092">
    <property type="component" value="Unassembled WGS sequence"/>
</dbReference>
<dbReference type="AlphaFoldDB" id="A0A553UHG9"/>
<comment type="caution">
    <text evidence="2">The sequence shown here is derived from an EMBL/GenBank/DDBJ whole genome shotgun (WGS) entry which is preliminary data.</text>
</comment>
<evidence type="ECO:0000313" key="2">
    <source>
        <dbReference type="EMBL" id="TSA79655.1"/>
    </source>
</evidence>
<gene>
    <name evidence="2" type="ORF">FNU79_17625</name>
</gene>
<accession>A0A553UHG9</accession>
<reference evidence="2 3" key="1">
    <citation type="submission" date="2019-07" db="EMBL/GenBank/DDBJ databases">
        <title>Deinococcus detaillus sp. nov., isolated from humus soil in Antarctica.</title>
        <authorList>
            <person name="Zhang K."/>
        </authorList>
    </citation>
    <scope>NUCLEOTIDE SEQUENCE [LARGE SCALE GENOMIC DNA]</scope>
    <source>
        <strain evidence="2 3">H1</strain>
    </source>
</reference>
<dbReference type="EMBL" id="VKDB01000038">
    <property type="protein sequence ID" value="TSA79655.1"/>
    <property type="molecule type" value="Genomic_DNA"/>
</dbReference>
<evidence type="ECO:0000256" key="1">
    <source>
        <dbReference type="SAM" id="MobiDB-lite"/>
    </source>
</evidence>
<protein>
    <submittedName>
        <fullName evidence="2">Uncharacterized protein</fullName>
    </submittedName>
</protein>
<sequence length="101" mass="11138">MTKNKPSDVLSRMKAAATREKPVSTSPPGVPAGERPEVSPIPLKARRVRFTLDLEPEAHKNLKRFALEADADSSEVMRALLNLLHNDTQTRNAVLTALSEH</sequence>
<proteinExistence type="predicted"/>
<keyword evidence="3" id="KW-1185">Reference proteome</keyword>
<name>A0A553UHG9_9DEIO</name>
<dbReference type="OrthoDB" id="289327at2"/>
<organism evidence="2 3">
    <name type="scientific">Deinococcus detaillensis</name>
    <dbReference type="NCBI Taxonomy" id="2592048"/>
    <lineage>
        <taxon>Bacteria</taxon>
        <taxon>Thermotogati</taxon>
        <taxon>Deinococcota</taxon>
        <taxon>Deinococci</taxon>
        <taxon>Deinococcales</taxon>
        <taxon>Deinococcaceae</taxon>
        <taxon>Deinococcus</taxon>
    </lineage>
</organism>
<feature type="region of interest" description="Disordered" evidence="1">
    <location>
        <begin position="1"/>
        <end position="39"/>
    </location>
</feature>